<dbReference type="RefSeq" id="WP_346126449.1">
    <property type="nucleotide sequence ID" value="NZ_BAAAXC010000015.1"/>
</dbReference>
<evidence type="ECO:0000313" key="2">
    <source>
        <dbReference type="EMBL" id="MFB9525071.1"/>
    </source>
</evidence>
<organism evidence="2 3">
    <name type="scientific">Nonomuraea roseola</name>
    <dbReference type="NCBI Taxonomy" id="46179"/>
    <lineage>
        <taxon>Bacteria</taxon>
        <taxon>Bacillati</taxon>
        <taxon>Actinomycetota</taxon>
        <taxon>Actinomycetes</taxon>
        <taxon>Streptosporangiales</taxon>
        <taxon>Streptosporangiaceae</taxon>
        <taxon>Nonomuraea</taxon>
    </lineage>
</organism>
<sequence length="74" mass="7532">MSVTILRAWTAGELVDAVAGVADPATGRPMTSGTPVHNTSTGRGVLSYDTLRAAGAGGFSPGKPRRRPAVPGER</sequence>
<keyword evidence="3" id="KW-1185">Reference proteome</keyword>
<accession>A0ABV5PPC2</accession>
<dbReference type="Proteomes" id="UP001589646">
    <property type="component" value="Unassembled WGS sequence"/>
</dbReference>
<evidence type="ECO:0000256" key="1">
    <source>
        <dbReference type="SAM" id="MobiDB-lite"/>
    </source>
</evidence>
<proteinExistence type="predicted"/>
<protein>
    <submittedName>
        <fullName evidence="2">Uncharacterized protein</fullName>
    </submittedName>
</protein>
<feature type="region of interest" description="Disordered" evidence="1">
    <location>
        <begin position="53"/>
        <end position="74"/>
    </location>
</feature>
<name>A0ABV5PPC2_9ACTN</name>
<reference evidence="2 3" key="1">
    <citation type="submission" date="2024-09" db="EMBL/GenBank/DDBJ databases">
        <authorList>
            <person name="Sun Q."/>
            <person name="Mori K."/>
        </authorList>
    </citation>
    <scope>NUCLEOTIDE SEQUENCE [LARGE SCALE GENOMIC DNA]</scope>
    <source>
        <strain evidence="2 3">JCM 3323</strain>
    </source>
</reference>
<evidence type="ECO:0000313" key="3">
    <source>
        <dbReference type="Proteomes" id="UP001589646"/>
    </source>
</evidence>
<gene>
    <name evidence="2" type="ORF">ACFFRN_00425</name>
</gene>
<dbReference type="EMBL" id="JBHMCE010000001">
    <property type="protein sequence ID" value="MFB9525071.1"/>
    <property type="molecule type" value="Genomic_DNA"/>
</dbReference>
<comment type="caution">
    <text evidence="2">The sequence shown here is derived from an EMBL/GenBank/DDBJ whole genome shotgun (WGS) entry which is preliminary data.</text>
</comment>